<dbReference type="AlphaFoldDB" id="A0A840D2B2"/>
<dbReference type="SUPFAM" id="SSF48208">
    <property type="entry name" value="Six-hairpin glycosidases"/>
    <property type="match status" value="1"/>
</dbReference>
<dbReference type="RefSeq" id="WP_044161186.1">
    <property type="nucleotide sequence ID" value="NZ_JACIER010000002.1"/>
</dbReference>
<feature type="domain" description="Alpha fucosidase A-like C-terminal" evidence="2">
    <location>
        <begin position="723"/>
        <end position="815"/>
    </location>
</feature>
<protein>
    <submittedName>
        <fullName evidence="4">Alpha-L-fucosidase 2</fullName>
        <ecNumber evidence="4">3.2.1.51</ecNumber>
    </submittedName>
</protein>
<dbReference type="Pfam" id="PF22124">
    <property type="entry name" value="Glyco_hydro_95_cat"/>
    <property type="match status" value="1"/>
</dbReference>
<dbReference type="EC" id="3.2.1.51" evidence="4"/>
<keyword evidence="4" id="KW-0326">Glycosidase</keyword>
<dbReference type="PIRSF" id="PIRSF007663">
    <property type="entry name" value="UCP007663"/>
    <property type="match status" value="1"/>
</dbReference>
<dbReference type="PANTHER" id="PTHR31084:SF0">
    <property type="entry name" value="ALPHA-L-FUCOSIDASE 2"/>
    <property type="match status" value="1"/>
</dbReference>
<organism evidence="4 5">
    <name type="scientific">Bacteroides reticulotermitis</name>
    <dbReference type="NCBI Taxonomy" id="1133319"/>
    <lineage>
        <taxon>Bacteria</taxon>
        <taxon>Pseudomonadati</taxon>
        <taxon>Bacteroidota</taxon>
        <taxon>Bacteroidia</taxon>
        <taxon>Bacteroidales</taxon>
        <taxon>Bacteroidaceae</taxon>
        <taxon>Bacteroides</taxon>
    </lineage>
</organism>
<feature type="domain" description="Glycosyl hydrolase family 95 N-terminal" evidence="1">
    <location>
        <begin position="24"/>
        <end position="277"/>
    </location>
</feature>
<evidence type="ECO:0000259" key="2">
    <source>
        <dbReference type="Pfam" id="PF21307"/>
    </source>
</evidence>
<keyword evidence="5" id="KW-1185">Reference proteome</keyword>
<dbReference type="InterPro" id="IPR008928">
    <property type="entry name" value="6-hairpin_glycosidase_sf"/>
</dbReference>
<keyword evidence="4" id="KW-0378">Hydrolase</keyword>
<dbReference type="Pfam" id="PF14498">
    <property type="entry name" value="Glyco_hyd_65N_2"/>
    <property type="match status" value="1"/>
</dbReference>
<evidence type="ECO:0000313" key="5">
    <source>
        <dbReference type="Proteomes" id="UP000560658"/>
    </source>
</evidence>
<name>A0A840D2B2_9BACE</name>
<dbReference type="Gene3D" id="1.50.10.10">
    <property type="match status" value="1"/>
</dbReference>
<sequence>MKRIGLWVLALLAIPLSAQENLRLWYEQPATQWVEALPIGNGQIGAMIFGGVEEELIQLNEGTLWSGGPQKKNVNPEAYNYLQPIRDALAKDDYQTASNLCRKMQGHFSESFLPLGDLRIKQSFEGKASPHGYVRELRLDEAIATTSFEVGGVKYIREVFTSAPDSVLIVRFTASQPEKLTLDISLSSLVKNVILPHDDNQLFMNGQAPAYVAPSYYNRPDKKAIEQEDANGLGGMRFQAILKAVPVGGTILSDEKGIHVKNADQLTLFLSAATSFNGFNKHPDSEGKDEKLISQRRMDKAVLSDFDVLKQRHVADYKSYFDRVSLQLTDTLNNKVNDKLPSDFRLKLYSYGNYDPALEVLYFQYGRYLLISSSRPGGSAANLQGLWNKDFRPPWSSNYTININTQMNYWPAEVGNLSEMHQPLLRWIKDLSQTGKVTAKEYYHARGWVAHHNSDIWGLSNPVGNCGDGDPVWANWYMGGNWLSQHLWEHYCFTGDTQFLKNEAYPVMKEAALFCFDWLIEKDGYLITSPSTTPENLFWFDNKRHAVSEATTMDIAIIRDLFTNLIEASEILNIDKKFRKQLVEKTARLFPYRIGAQGQLQEWSKDYKETDPHHRHLSHLFGLHPGRQISPLTTPELAQAADKTFALRGDEGTGWSKGWKINFAARLLDGDHAYKMIREIMRYCEPTAGGVGGTYPNFFDAHPPFQIDGNFGATAGFMEMLLQSHLKELHLLPALPNAWPSGNITGLKARGNFEVDIVWANHQLKQAKIKSNKGNKCVLRTETPLQIEGAESKQVRDGKYYINTFETQEGKTYLIKAGN</sequence>
<evidence type="ECO:0000259" key="3">
    <source>
        <dbReference type="Pfam" id="PF22124"/>
    </source>
</evidence>
<evidence type="ECO:0000259" key="1">
    <source>
        <dbReference type="Pfam" id="PF14498"/>
    </source>
</evidence>
<comment type="caution">
    <text evidence="4">The sequence shown here is derived from an EMBL/GenBank/DDBJ whole genome shotgun (WGS) entry which is preliminary data.</text>
</comment>
<proteinExistence type="predicted"/>
<dbReference type="EMBL" id="JACIER010000002">
    <property type="protein sequence ID" value="MBB4042895.1"/>
    <property type="molecule type" value="Genomic_DNA"/>
</dbReference>
<dbReference type="InterPro" id="IPR012341">
    <property type="entry name" value="6hp_glycosidase-like_sf"/>
</dbReference>
<dbReference type="FunFam" id="1.50.10.10:FF:000028">
    <property type="entry name" value="Alpha-L-fucosidase 2"/>
    <property type="match status" value="1"/>
</dbReference>
<dbReference type="Proteomes" id="UP000560658">
    <property type="component" value="Unassembled WGS sequence"/>
</dbReference>
<gene>
    <name evidence="4" type="ORF">GGR06_000660</name>
</gene>
<dbReference type="PANTHER" id="PTHR31084">
    <property type="entry name" value="ALPHA-L-FUCOSIDASE 2"/>
    <property type="match status" value="1"/>
</dbReference>
<dbReference type="Pfam" id="PF21307">
    <property type="entry name" value="Glyco_hydro_95_C"/>
    <property type="match status" value="1"/>
</dbReference>
<dbReference type="InterPro" id="IPR049053">
    <property type="entry name" value="AFCA-like_C"/>
</dbReference>
<dbReference type="InterPro" id="IPR054363">
    <property type="entry name" value="GH95_cat"/>
</dbReference>
<dbReference type="GO" id="GO:0004560">
    <property type="term" value="F:alpha-L-fucosidase activity"/>
    <property type="evidence" value="ECO:0007669"/>
    <property type="project" value="UniProtKB-EC"/>
</dbReference>
<accession>A0A840D2B2</accession>
<dbReference type="InterPro" id="IPR027414">
    <property type="entry name" value="GH95_N_dom"/>
</dbReference>
<dbReference type="GO" id="GO:0005975">
    <property type="term" value="P:carbohydrate metabolic process"/>
    <property type="evidence" value="ECO:0007669"/>
    <property type="project" value="InterPro"/>
</dbReference>
<feature type="domain" description="Glycosyl hydrolase family 95 catalytic" evidence="3">
    <location>
        <begin position="306"/>
        <end position="721"/>
    </location>
</feature>
<evidence type="ECO:0000313" key="4">
    <source>
        <dbReference type="EMBL" id="MBB4042895.1"/>
    </source>
</evidence>
<dbReference type="InterPro" id="IPR016518">
    <property type="entry name" value="Alpha-L-fucosidase"/>
</dbReference>
<reference evidence="4" key="1">
    <citation type="submission" date="2020-08" db="EMBL/GenBank/DDBJ databases">
        <title>Genomic Encyclopedia of Type Strains, Phase IV (KMG-IV): sequencing the most valuable type-strain genomes for metagenomic binning, comparative biology and taxonomic classification.</title>
        <authorList>
            <person name="Goeker M."/>
        </authorList>
    </citation>
    <scope>NUCLEOTIDE SEQUENCE [LARGE SCALE GENOMIC DNA]</scope>
    <source>
        <strain evidence="4">DSM 105720</strain>
    </source>
</reference>